<evidence type="ECO:0008006" key="5">
    <source>
        <dbReference type="Google" id="ProtNLM"/>
    </source>
</evidence>
<accession>A0AAU9ECU0</accession>
<evidence type="ECO:0000313" key="4">
    <source>
        <dbReference type="Proteomes" id="UP001366166"/>
    </source>
</evidence>
<sequence>MPSSGAYRNVVLGALVFLLALAASPAEAEGTLEVTPPVVRINSFFAGQQMSITADLPPGSQAVLEVRGKRIEQELMRKARHWDLWMNSGEVDIYNAPTLYIVLSSDPRLLSRDATHWPWGYMAQENRATFRGRLKQVEDPDIFREFVELKERDELYRLYPGGLEIVRTGPGRWQGRASFRLPSKVKPGRYKVKLSVVRGGEVSEVRTAYFKVQLEGMPYVLSSLGQNHGVWYGLLAVGLAVAVGMLTGLVFGRMGGGH</sequence>
<dbReference type="AlphaFoldDB" id="A0AAU9ECU0"/>
<dbReference type="Proteomes" id="UP001366166">
    <property type="component" value="Chromosome"/>
</dbReference>
<keyword evidence="4" id="KW-1185">Reference proteome</keyword>
<organism evidence="3 4">
    <name type="scientific">Desulfoferula mesophila</name>
    <dbReference type="NCBI Taxonomy" id="3058419"/>
    <lineage>
        <taxon>Bacteria</taxon>
        <taxon>Pseudomonadati</taxon>
        <taxon>Thermodesulfobacteriota</taxon>
        <taxon>Desulfarculia</taxon>
        <taxon>Desulfarculales</taxon>
        <taxon>Desulfarculaceae</taxon>
        <taxon>Desulfoferula</taxon>
    </lineage>
</organism>
<gene>
    <name evidence="3" type="ORF">FAK_19540</name>
</gene>
<keyword evidence="2" id="KW-0732">Signal</keyword>
<keyword evidence="1" id="KW-1133">Transmembrane helix</keyword>
<reference evidence="4" key="1">
    <citation type="journal article" date="2023" name="Arch. Microbiol.">
        <title>Desulfoferula mesophilus gen. nov. sp. nov., a mesophilic sulfate-reducing bacterium isolated from a brackish lake sediment.</title>
        <authorList>
            <person name="Watanabe T."/>
            <person name="Yabe T."/>
            <person name="Tsuji J.M."/>
            <person name="Fukui M."/>
        </authorList>
    </citation>
    <scope>NUCLEOTIDE SEQUENCE [LARGE SCALE GENOMIC DNA]</scope>
    <source>
        <strain evidence="4">12FAK</strain>
    </source>
</reference>
<feature type="signal peptide" evidence="2">
    <location>
        <begin position="1"/>
        <end position="28"/>
    </location>
</feature>
<keyword evidence="1" id="KW-0812">Transmembrane</keyword>
<evidence type="ECO:0000256" key="1">
    <source>
        <dbReference type="SAM" id="Phobius"/>
    </source>
</evidence>
<dbReference type="KEGG" id="dmp:FAK_19540"/>
<evidence type="ECO:0000256" key="2">
    <source>
        <dbReference type="SAM" id="SignalP"/>
    </source>
</evidence>
<proteinExistence type="predicted"/>
<evidence type="ECO:0000313" key="3">
    <source>
        <dbReference type="EMBL" id="BEQ14888.1"/>
    </source>
</evidence>
<name>A0AAU9ECU0_9BACT</name>
<protein>
    <recommendedName>
        <fullName evidence="5">Transmembrane protein</fullName>
    </recommendedName>
</protein>
<dbReference type="InterPro" id="IPR019088">
    <property type="entry name" value="CHP02186-rel_TM"/>
</dbReference>
<keyword evidence="1" id="KW-0472">Membrane</keyword>
<feature type="chain" id="PRO_5043818290" description="Transmembrane protein" evidence="2">
    <location>
        <begin position="29"/>
        <end position="258"/>
    </location>
</feature>
<dbReference type="EMBL" id="AP028679">
    <property type="protein sequence ID" value="BEQ14888.1"/>
    <property type="molecule type" value="Genomic_DNA"/>
</dbReference>
<feature type="transmembrane region" description="Helical" evidence="1">
    <location>
        <begin position="230"/>
        <end position="252"/>
    </location>
</feature>
<dbReference type="Pfam" id="PF09608">
    <property type="entry name" value="Alph_Pro_TM"/>
    <property type="match status" value="1"/>
</dbReference>